<dbReference type="Proteomes" id="UP000004070">
    <property type="component" value="Unassembled WGS sequence"/>
</dbReference>
<protein>
    <submittedName>
        <fullName evidence="1">Uncharacterized protein</fullName>
    </submittedName>
</protein>
<reference evidence="1 2" key="1">
    <citation type="submission" date="2009-01" db="EMBL/GenBank/DDBJ databases">
        <authorList>
            <person name="Madupu R."/>
            <person name="Sebastian Y."/>
            <person name="Durkin A.S."/>
            <person name="Torralba M."/>
            <person name="Methe B."/>
            <person name="Sutton G.G."/>
            <person name="Strausberg R.L."/>
            <person name="Nelson K.E."/>
        </authorList>
    </citation>
    <scope>NUCLEOTIDE SEQUENCE [LARGE SCALE GENOMIC DNA]</scope>
    <source>
        <strain evidence="1 2">ATCC 49626</strain>
    </source>
</reference>
<dbReference type="AlphaFoldDB" id="B9CM83"/>
<sequence length="37" mass="4215">MNNRAELLFTLVCKRAERVSVEQICQNAGLKTVRHGE</sequence>
<organism evidence="1 2">
    <name type="scientific">Lancefieldella rimae (strain ATCC 49626 / DSM 7090 / CCUG 31168 / NBRC 15546 / VPI D140H-11A)</name>
    <name type="common">Atopobium rimae</name>
    <dbReference type="NCBI Taxonomy" id="553184"/>
    <lineage>
        <taxon>Bacteria</taxon>
        <taxon>Bacillati</taxon>
        <taxon>Actinomycetota</taxon>
        <taxon>Coriobacteriia</taxon>
        <taxon>Coriobacteriales</taxon>
        <taxon>Atopobiaceae</taxon>
        <taxon>Lancefieldella</taxon>
    </lineage>
</organism>
<evidence type="ECO:0000313" key="2">
    <source>
        <dbReference type="Proteomes" id="UP000004070"/>
    </source>
</evidence>
<evidence type="ECO:0000313" key="1">
    <source>
        <dbReference type="EMBL" id="EEE17289.1"/>
    </source>
</evidence>
<comment type="caution">
    <text evidence="1">The sequence shown here is derived from an EMBL/GenBank/DDBJ whole genome shotgun (WGS) entry which is preliminary data.</text>
</comment>
<proteinExistence type="predicted"/>
<dbReference type="EMBL" id="ACFE01000002">
    <property type="protein sequence ID" value="EEE17289.1"/>
    <property type="molecule type" value="Genomic_DNA"/>
</dbReference>
<name>B9CM83_LANR4</name>
<accession>B9CM83</accession>
<gene>
    <name evidence="1" type="ORF">ATORI0001_1422</name>
</gene>